<reference evidence="1" key="1">
    <citation type="submission" date="2023-08" db="EMBL/GenBank/DDBJ databases">
        <title>Chromosome-level Genome Assembly of mud carp (Cirrhinus molitorella).</title>
        <authorList>
            <person name="Liu H."/>
        </authorList>
    </citation>
    <scope>NUCLEOTIDE SEQUENCE</scope>
    <source>
        <strain evidence="1">Prfri</strain>
        <tissue evidence="1">Muscle</tissue>
    </source>
</reference>
<dbReference type="Proteomes" id="UP001187343">
    <property type="component" value="Unassembled WGS sequence"/>
</dbReference>
<sequence>MKPKLLNIPSTSCELHIAPKLSSMNKKGERFEEDNGIASFRVTRSPRFRLNARTDDGAVWKVGESGPMVGLLYKLNQTDLIISKNYQQTEVMAQMSIHF</sequence>
<comment type="caution">
    <text evidence="1">The sequence shown here is derived from an EMBL/GenBank/DDBJ whole genome shotgun (WGS) entry which is preliminary data.</text>
</comment>
<organism evidence="1 2">
    <name type="scientific">Cirrhinus molitorella</name>
    <name type="common">mud carp</name>
    <dbReference type="NCBI Taxonomy" id="172907"/>
    <lineage>
        <taxon>Eukaryota</taxon>
        <taxon>Metazoa</taxon>
        <taxon>Chordata</taxon>
        <taxon>Craniata</taxon>
        <taxon>Vertebrata</taxon>
        <taxon>Euteleostomi</taxon>
        <taxon>Actinopterygii</taxon>
        <taxon>Neopterygii</taxon>
        <taxon>Teleostei</taxon>
        <taxon>Ostariophysi</taxon>
        <taxon>Cypriniformes</taxon>
        <taxon>Cyprinidae</taxon>
        <taxon>Labeoninae</taxon>
        <taxon>Labeonini</taxon>
        <taxon>Cirrhinus</taxon>
    </lineage>
</organism>
<protein>
    <submittedName>
        <fullName evidence="1">Uncharacterized protein</fullName>
    </submittedName>
</protein>
<accession>A0AA88PBJ2</accession>
<evidence type="ECO:0000313" key="1">
    <source>
        <dbReference type="EMBL" id="KAK2876178.1"/>
    </source>
</evidence>
<dbReference type="AlphaFoldDB" id="A0AA88PBJ2"/>
<keyword evidence="2" id="KW-1185">Reference proteome</keyword>
<evidence type="ECO:0000313" key="2">
    <source>
        <dbReference type="Proteomes" id="UP001187343"/>
    </source>
</evidence>
<gene>
    <name evidence="1" type="ORF">Q8A67_020274</name>
</gene>
<proteinExistence type="predicted"/>
<name>A0AA88PBJ2_9TELE</name>
<dbReference type="EMBL" id="JAUYZG010000020">
    <property type="protein sequence ID" value="KAK2876178.1"/>
    <property type="molecule type" value="Genomic_DNA"/>
</dbReference>